<comment type="caution">
    <text evidence="1">The sequence shown here is derived from an EMBL/GenBank/DDBJ whole genome shotgun (WGS) entry which is preliminary data.</text>
</comment>
<evidence type="ECO:0000313" key="2">
    <source>
        <dbReference type="Proteomes" id="UP000746612"/>
    </source>
</evidence>
<name>A0A9N8R609_GIBZA</name>
<reference evidence="1" key="1">
    <citation type="submission" date="2021-03" db="EMBL/GenBank/DDBJ databases">
        <authorList>
            <person name="Alouane T."/>
            <person name="Langin T."/>
            <person name="Bonhomme L."/>
        </authorList>
    </citation>
    <scope>NUCLEOTIDE SEQUENCE</scope>
    <source>
        <strain evidence="1">MDC_Fg202</strain>
    </source>
</reference>
<sequence length="73" mass="8373">MPWEQPCLQASIVESSGYLLDPHPLWIPTPHLRSLLTLDSFSHTVVFGASRFRPRYIVRPTLAQRSTTTRLPE</sequence>
<organism evidence="1 2">
    <name type="scientific">Gibberella zeae</name>
    <name type="common">Wheat head blight fungus</name>
    <name type="synonym">Fusarium graminearum</name>
    <dbReference type="NCBI Taxonomy" id="5518"/>
    <lineage>
        <taxon>Eukaryota</taxon>
        <taxon>Fungi</taxon>
        <taxon>Dikarya</taxon>
        <taxon>Ascomycota</taxon>
        <taxon>Pezizomycotina</taxon>
        <taxon>Sordariomycetes</taxon>
        <taxon>Hypocreomycetidae</taxon>
        <taxon>Hypocreales</taxon>
        <taxon>Nectriaceae</taxon>
        <taxon>Fusarium</taxon>
    </lineage>
</organism>
<gene>
    <name evidence="1" type="ORF">MDCFG202_LOCUS48305</name>
</gene>
<proteinExistence type="predicted"/>
<dbReference type="EMBL" id="CAJPIJ010000075">
    <property type="protein sequence ID" value="CAG1967172.1"/>
    <property type="molecule type" value="Genomic_DNA"/>
</dbReference>
<dbReference type="AlphaFoldDB" id="A0A9N8R609"/>
<accession>A0A9N8R609</accession>
<evidence type="ECO:0000313" key="1">
    <source>
        <dbReference type="EMBL" id="CAG1967172.1"/>
    </source>
</evidence>
<protein>
    <submittedName>
        <fullName evidence="1">Uncharacterized protein</fullName>
    </submittedName>
</protein>
<dbReference type="Proteomes" id="UP000746612">
    <property type="component" value="Unassembled WGS sequence"/>
</dbReference>